<dbReference type="InterPro" id="IPR011006">
    <property type="entry name" value="CheY-like_superfamily"/>
</dbReference>
<dbReference type="EMBL" id="CP112998">
    <property type="protein sequence ID" value="WAC14675.1"/>
    <property type="molecule type" value="Genomic_DNA"/>
</dbReference>
<dbReference type="GO" id="GO:0003677">
    <property type="term" value="F:DNA binding"/>
    <property type="evidence" value="ECO:0007669"/>
    <property type="project" value="UniProtKB-KW"/>
</dbReference>
<feature type="modified residue" description="4-aspartylphosphate" evidence="1">
    <location>
        <position position="53"/>
    </location>
</feature>
<dbReference type="SMART" id="SM00448">
    <property type="entry name" value="REC"/>
    <property type="match status" value="1"/>
</dbReference>
<dbReference type="InterPro" id="IPR046947">
    <property type="entry name" value="LytR-like"/>
</dbReference>
<dbReference type="PANTHER" id="PTHR37299:SF1">
    <property type="entry name" value="STAGE 0 SPORULATION PROTEIN A HOMOLOG"/>
    <property type="match status" value="1"/>
</dbReference>
<dbReference type="PANTHER" id="PTHR37299">
    <property type="entry name" value="TRANSCRIPTIONAL REGULATOR-RELATED"/>
    <property type="match status" value="1"/>
</dbReference>
<dbReference type="SMART" id="SM00850">
    <property type="entry name" value="LytTR"/>
    <property type="match status" value="1"/>
</dbReference>
<dbReference type="AlphaFoldDB" id="A0A9E8NDH2"/>
<keyword evidence="5" id="KW-1185">Reference proteome</keyword>
<dbReference type="PROSITE" id="PS50930">
    <property type="entry name" value="HTH_LYTTR"/>
    <property type="match status" value="1"/>
</dbReference>
<dbReference type="SUPFAM" id="SSF52172">
    <property type="entry name" value="CheY-like"/>
    <property type="match status" value="1"/>
</dbReference>
<keyword evidence="4" id="KW-0238">DNA-binding</keyword>
<keyword evidence="1" id="KW-0597">Phosphoprotein</keyword>
<dbReference type="GO" id="GO:0000156">
    <property type="term" value="F:phosphorelay response regulator activity"/>
    <property type="evidence" value="ECO:0007669"/>
    <property type="project" value="InterPro"/>
</dbReference>
<reference evidence="4" key="1">
    <citation type="submission" date="2022-11" db="EMBL/GenBank/DDBJ databases">
        <title>Dyadobacter pollutisoli sp. nov., isolated from plastic dumped soil.</title>
        <authorList>
            <person name="Kim J.M."/>
            <person name="Kim K.R."/>
            <person name="Lee J.K."/>
            <person name="Hao L."/>
            <person name="Jeon C.O."/>
        </authorList>
    </citation>
    <scope>NUCLEOTIDE SEQUENCE</scope>
    <source>
        <strain evidence="4">U1</strain>
    </source>
</reference>
<dbReference type="Pfam" id="PF04397">
    <property type="entry name" value="LytTR"/>
    <property type="match status" value="1"/>
</dbReference>
<dbReference type="Proteomes" id="UP001164653">
    <property type="component" value="Chromosome"/>
</dbReference>
<evidence type="ECO:0000259" key="3">
    <source>
        <dbReference type="PROSITE" id="PS50930"/>
    </source>
</evidence>
<evidence type="ECO:0000313" key="4">
    <source>
        <dbReference type="EMBL" id="WAC14675.1"/>
    </source>
</evidence>
<sequence length="231" mass="26158">MNCLIIDDNVVARGAMKQLVRQDKDLVLLGECENAVEAYQKIMAEPVDLLLLDIEMDGMTGIELAKSLGTKNPIIIFVTGHRDYAIEAFELNVADYMTKPVTPVRFLQAIEKAKDIYKSKTQEVKLDDESFVFIRDSNVVRRIKIDDILFAEAMGDYVRIYTADHSYSIHSSLRQVESKLPVARFLRVHRSFIIQVGKIDTIEGGTLIINRKTVPVADAYRAALNKRLNIL</sequence>
<dbReference type="InterPro" id="IPR007492">
    <property type="entry name" value="LytTR_DNA-bd_dom"/>
</dbReference>
<protein>
    <submittedName>
        <fullName evidence="4">LytTR family DNA-binding domain-containing protein</fullName>
    </submittedName>
</protein>
<dbReference type="RefSeq" id="WP_244820042.1">
    <property type="nucleotide sequence ID" value="NZ_CP112998.1"/>
</dbReference>
<dbReference type="KEGG" id="dpf:ON006_12080"/>
<gene>
    <name evidence="4" type="ORF">ON006_12080</name>
</gene>
<organism evidence="4 5">
    <name type="scientific">Dyadobacter pollutisoli</name>
    <dbReference type="NCBI Taxonomy" id="2910158"/>
    <lineage>
        <taxon>Bacteria</taxon>
        <taxon>Pseudomonadati</taxon>
        <taxon>Bacteroidota</taxon>
        <taxon>Cytophagia</taxon>
        <taxon>Cytophagales</taxon>
        <taxon>Spirosomataceae</taxon>
        <taxon>Dyadobacter</taxon>
    </lineage>
</organism>
<evidence type="ECO:0000256" key="1">
    <source>
        <dbReference type="PROSITE-ProRule" id="PRU00169"/>
    </source>
</evidence>
<feature type="domain" description="HTH LytTR-type" evidence="3">
    <location>
        <begin position="143"/>
        <end position="230"/>
    </location>
</feature>
<dbReference type="InterPro" id="IPR001789">
    <property type="entry name" value="Sig_transdc_resp-reg_receiver"/>
</dbReference>
<name>A0A9E8NDH2_9BACT</name>
<dbReference type="Pfam" id="PF00072">
    <property type="entry name" value="Response_reg"/>
    <property type="match status" value="1"/>
</dbReference>
<proteinExistence type="predicted"/>
<evidence type="ECO:0000259" key="2">
    <source>
        <dbReference type="PROSITE" id="PS50110"/>
    </source>
</evidence>
<feature type="domain" description="Response regulatory" evidence="2">
    <location>
        <begin position="2"/>
        <end position="114"/>
    </location>
</feature>
<dbReference type="Gene3D" id="2.40.50.1020">
    <property type="entry name" value="LytTr DNA-binding domain"/>
    <property type="match status" value="1"/>
</dbReference>
<accession>A0A9E8NDH2</accession>
<evidence type="ECO:0000313" key="5">
    <source>
        <dbReference type="Proteomes" id="UP001164653"/>
    </source>
</evidence>
<dbReference type="Gene3D" id="3.40.50.2300">
    <property type="match status" value="1"/>
</dbReference>
<dbReference type="PROSITE" id="PS50110">
    <property type="entry name" value="RESPONSE_REGULATORY"/>
    <property type="match status" value="1"/>
</dbReference>